<keyword evidence="2" id="KW-0812">Transmembrane</keyword>
<dbReference type="Pfam" id="PF12732">
    <property type="entry name" value="YtxH"/>
    <property type="match status" value="1"/>
</dbReference>
<sequence>MSNNNNNINSKDFLIGTLIGGIVGAASALLMAPKSGKELRSDINQQAAVVKDRTVQMKDTALEKSNEFASSAKERSSTIARTVSDQSNQVANKVRSVTTSLRDDVNKWRASRKEVEIEGEEETNNELEDQAVSSSATVVESTTVEVEKPIDQVEKDEQENKIN</sequence>
<feature type="compositionally biased region" description="Acidic residues" evidence="1">
    <location>
        <begin position="117"/>
        <end position="129"/>
    </location>
</feature>
<feature type="region of interest" description="Disordered" evidence="1">
    <location>
        <begin position="108"/>
        <end position="163"/>
    </location>
</feature>
<dbReference type="RefSeq" id="WP_113804148.1">
    <property type="nucleotide sequence ID" value="NZ_QOCW01000001.1"/>
</dbReference>
<organism evidence="3 4">
    <name type="scientific">Bacillus taeanensis</name>
    <dbReference type="NCBI Taxonomy" id="273032"/>
    <lineage>
        <taxon>Bacteria</taxon>
        <taxon>Bacillati</taxon>
        <taxon>Bacillota</taxon>
        <taxon>Bacilli</taxon>
        <taxon>Bacillales</taxon>
        <taxon>Bacillaceae</taxon>
        <taxon>Bacillus</taxon>
    </lineage>
</organism>
<feature type="compositionally biased region" description="Basic and acidic residues" evidence="1">
    <location>
        <begin position="66"/>
        <end position="76"/>
    </location>
</feature>
<dbReference type="Proteomes" id="UP000253314">
    <property type="component" value="Unassembled WGS sequence"/>
</dbReference>
<dbReference type="InterPro" id="IPR052928">
    <property type="entry name" value="Desiccation-related_membrane"/>
</dbReference>
<evidence type="ECO:0000313" key="4">
    <source>
        <dbReference type="Proteomes" id="UP000253314"/>
    </source>
</evidence>
<proteinExistence type="predicted"/>
<keyword evidence="2" id="KW-1133">Transmembrane helix</keyword>
<comment type="caution">
    <text evidence="3">The sequence shown here is derived from an EMBL/GenBank/DDBJ whole genome shotgun (WGS) entry which is preliminary data.</text>
</comment>
<keyword evidence="2" id="KW-0472">Membrane</keyword>
<keyword evidence="4" id="KW-1185">Reference proteome</keyword>
<gene>
    <name evidence="3" type="ORF">DS031_01460</name>
</gene>
<dbReference type="AlphaFoldDB" id="A0A366Y4U8"/>
<feature type="compositionally biased region" description="Low complexity" evidence="1">
    <location>
        <begin position="131"/>
        <end position="144"/>
    </location>
</feature>
<dbReference type="PANTHER" id="PTHR35792:SF1">
    <property type="entry name" value="SLL0268 PROTEIN"/>
    <property type="match status" value="1"/>
</dbReference>
<evidence type="ECO:0000256" key="2">
    <source>
        <dbReference type="SAM" id="Phobius"/>
    </source>
</evidence>
<feature type="compositionally biased region" description="Basic and acidic residues" evidence="1">
    <location>
        <begin position="145"/>
        <end position="163"/>
    </location>
</feature>
<protein>
    <recommendedName>
        <fullName evidence="5">YtxH domain-containing protein</fullName>
    </recommendedName>
</protein>
<dbReference type="PANTHER" id="PTHR35792">
    <property type="entry name" value="GENERAL STRESS PROTEIN"/>
    <property type="match status" value="1"/>
</dbReference>
<evidence type="ECO:0000256" key="1">
    <source>
        <dbReference type="SAM" id="MobiDB-lite"/>
    </source>
</evidence>
<dbReference type="OrthoDB" id="9810874at2"/>
<feature type="region of interest" description="Disordered" evidence="1">
    <location>
        <begin position="66"/>
        <end position="86"/>
    </location>
</feature>
<evidence type="ECO:0000313" key="3">
    <source>
        <dbReference type="EMBL" id="RBW71443.1"/>
    </source>
</evidence>
<dbReference type="EMBL" id="QOCW01000001">
    <property type="protein sequence ID" value="RBW71443.1"/>
    <property type="molecule type" value="Genomic_DNA"/>
</dbReference>
<accession>A0A366Y4U8</accession>
<feature type="compositionally biased region" description="Polar residues" evidence="1">
    <location>
        <begin position="77"/>
        <end position="86"/>
    </location>
</feature>
<dbReference type="InterPro" id="IPR024623">
    <property type="entry name" value="YtxH"/>
</dbReference>
<reference evidence="3 4" key="1">
    <citation type="submission" date="2018-07" db="EMBL/GenBank/DDBJ databases">
        <title>Lottiidibacillus patelloidae gen. nov., sp. nov., isolated from the intestinal tract of a marine limpet and the reclassification of B. taeanensis BH030017T, B. algicola KMM 3737T and B. hwajinpoensis SW-72T as genus Lottiidibacillus.</title>
        <authorList>
            <person name="Liu R."/>
            <person name="Huang Z."/>
        </authorList>
    </citation>
    <scope>NUCLEOTIDE SEQUENCE [LARGE SCALE GENOMIC DNA]</scope>
    <source>
        <strain evidence="3 4">BH030017</strain>
    </source>
</reference>
<name>A0A366Y4U8_9BACI</name>
<evidence type="ECO:0008006" key="5">
    <source>
        <dbReference type="Google" id="ProtNLM"/>
    </source>
</evidence>
<feature type="transmembrane region" description="Helical" evidence="2">
    <location>
        <begin position="13"/>
        <end position="32"/>
    </location>
</feature>